<protein>
    <recommendedName>
        <fullName evidence="2">SRR1-like domain-containing protein</fullName>
    </recommendedName>
</protein>
<dbReference type="PANTHER" id="PTHR28626">
    <property type="entry name" value="SRR1-LIKE PROTEIN"/>
    <property type="match status" value="1"/>
</dbReference>
<dbReference type="AlphaFoldDB" id="A0AAD8J1X6"/>
<accession>A0AAD8J1X6</accession>
<comment type="similarity">
    <text evidence="1">Belongs to the SRR1 family.</text>
</comment>
<reference evidence="3" key="1">
    <citation type="submission" date="2023-02" db="EMBL/GenBank/DDBJ databases">
        <title>Genome of toxic invasive species Heracleum sosnowskyi carries increased number of genes despite the absence of recent whole-genome duplications.</title>
        <authorList>
            <person name="Schelkunov M."/>
            <person name="Shtratnikova V."/>
            <person name="Makarenko M."/>
            <person name="Klepikova A."/>
            <person name="Omelchenko D."/>
            <person name="Novikova G."/>
            <person name="Obukhova E."/>
            <person name="Bogdanov V."/>
            <person name="Penin A."/>
            <person name="Logacheva M."/>
        </authorList>
    </citation>
    <scope>NUCLEOTIDE SEQUENCE</scope>
    <source>
        <strain evidence="3">Hsosn_3</strain>
        <tissue evidence="3">Leaf</tissue>
    </source>
</reference>
<dbReference type="InterPro" id="IPR012942">
    <property type="entry name" value="SRR1-like"/>
</dbReference>
<feature type="domain" description="SRR1-like" evidence="2">
    <location>
        <begin position="41"/>
        <end position="112"/>
    </location>
</feature>
<dbReference type="PANTHER" id="PTHR28626:SF3">
    <property type="entry name" value="SRR1-LIKE PROTEIN"/>
    <property type="match status" value="1"/>
</dbReference>
<evidence type="ECO:0000256" key="1">
    <source>
        <dbReference type="ARBA" id="ARBA00009856"/>
    </source>
</evidence>
<gene>
    <name evidence="3" type="ORF">POM88_013478</name>
</gene>
<dbReference type="Pfam" id="PF07985">
    <property type="entry name" value="SRR1"/>
    <property type="match status" value="1"/>
</dbReference>
<sequence>MDSKLMEKMQICMKTLEDSQFFQAFLTQTETPQLSEKILKALGTESSMQMVICGLGNIGSNLDSQQQLSLALLMKRKFSWISNIEVFDPVITLEESRVLEALGPWVLLELPEKWEFIENCKQEYILAVLSFTKEFEIGGTTKPLVSGFANTSWQFFNPISESELQLRKFSFIQLSG</sequence>
<dbReference type="GO" id="GO:0005634">
    <property type="term" value="C:nucleus"/>
    <property type="evidence" value="ECO:0007669"/>
    <property type="project" value="TreeGrafter"/>
</dbReference>
<name>A0AAD8J1X6_9APIA</name>
<evidence type="ECO:0000313" key="3">
    <source>
        <dbReference type="EMBL" id="KAK1394422.1"/>
    </source>
</evidence>
<dbReference type="EMBL" id="JAUIZM010000003">
    <property type="protein sequence ID" value="KAK1394422.1"/>
    <property type="molecule type" value="Genomic_DNA"/>
</dbReference>
<proteinExistence type="inferred from homology"/>
<keyword evidence="4" id="KW-1185">Reference proteome</keyword>
<reference evidence="3" key="2">
    <citation type="submission" date="2023-05" db="EMBL/GenBank/DDBJ databases">
        <authorList>
            <person name="Schelkunov M.I."/>
        </authorList>
    </citation>
    <scope>NUCLEOTIDE SEQUENCE</scope>
    <source>
        <strain evidence="3">Hsosn_3</strain>
        <tissue evidence="3">Leaf</tissue>
    </source>
</reference>
<dbReference type="GO" id="GO:0005737">
    <property type="term" value="C:cytoplasm"/>
    <property type="evidence" value="ECO:0007669"/>
    <property type="project" value="TreeGrafter"/>
</dbReference>
<comment type="caution">
    <text evidence="3">The sequence shown here is derived from an EMBL/GenBank/DDBJ whole genome shotgun (WGS) entry which is preliminary data.</text>
</comment>
<dbReference type="InterPro" id="IPR040044">
    <property type="entry name" value="SRR1L"/>
</dbReference>
<organism evidence="3 4">
    <name type="scientific">Heracleum sosnowskyi</name>
    <dbReference type="NCBI Taxonomy" id="360622"/>
    <lineage>
        <taxon>Eukaryota</taxon>
        <taxon>Viridiplantae</taxon>
        <taxon>Streptophyta</taxon>
        <taxon>Embryophyta</taxon>
        <taxon>Tracheophyta</taxon>
        <taxon>Spermatophyta</taxon>
        <taxon>Magnoliopsida</taxon>
        <taxon>eudicotyledons</taxon>
        <taxon>Gunneridae</taxon>
        <taxon>Pentapetalae</taxon>
        <taxon>asterids</taxon>
        <taxon>campanulids</taxon>
        <taxon>Apiales</taxon>
        <taxon>Apiaceae</taxon>
        <taxon>Apioideae</taxon>
        <taxon>apioid superclade</taxon>
        <taxon>Tordylieae</taxon>
        <taxon>Tordyliinae</taxon>
        <taxon>Heracleum</taxon>
    </lineage>
</organism>
<evidence type="ECO:0000259" key="2">
    <source>
        <dbReference type="Pfam" id="PF07985"/>
    </source>
</evidence>
<dbReference type="Proteomes" id="UP001237642">
    <property type="component" value="Unassembled WGS sequence"/>
</dbReference>
<evidence type="ECO:0000313" key="4">
    <source>
        <dbReference type="Proteomes" id="UP001237642"/>
    </source>
</evidence>